<evidence type="ECO:0000313" key="2">
    <source>
        <dbReference type="EMBL" id="MBM6735916.1"/>
    </source>
</evidence>
<comment type="caution">
    <text evidence="1">The sequence shown here is derived from an EMBL/GenBank/DDBJ whole genome shotgun (WGS) entry which is preliminary data.</text>
</comment>
<organism evidence="1 3">
    <name type="scientific">Mediterranea massiliensis</name>
    <dbReference type="NCBI Taxonomy" id="1841865"/>
    <lineage>
        <taxon>Bacteria</taxon>
        <taxon>Pseudomonadati</taxon>
        <taxon>Bacteroidota</taxon>
        <taxon>Bacteroidia</taxon>
        <taxon>Bacteroidales</taxon>
        <taxon>Bacteroidaceae</taxon>
        <taxon>Mediterranea</taxon>
    </lineage>
</organism>
<evidence type="ECO:0000313" key="4">
    <source>
        <dbReference type="Proteomes" id="UP000766986"/>
    </source>
</evidence>
<reference evidence="1" key="4">
    <citation type="submission" date="2021-09" db="EMBL/GenBank/DDBJ databases">
        <authorList>
            <person name="Gilroy R."/>
        </authorList>
    </citation>
    <scope>NUCLEOTIDE SEQUENCE</scope>
    <source>
        <strain evidence="1">CHK55-1828</strain>
    </source>
</reference>
<dbReference type="RefSeq" id="WP_022020990.1">
    <property type="nucleotide sequence ID" value="NZ_CALUIP010000026.1"/>
</dbReference>
<dbReference type="Proteomes" id="UP000717835">
    <property type="component" value="Unassembled WGS sequence"/>
</dbReference>
<accession>A0A921HWI1</accession>
<dbReference type="AlphaFoldDB" id="A0A921HWI1"/>
<dbReference type="EMBL" id="DYVX01000056">
    <property type="protein sequence ID" value="HJF92133.1"/>
    <property type="molecule type" value="Genomic_DNA"/>
</dbReference>
<evidence type="ECO:0000313" key="3">
    <source>
        <dbReference type="Proteomes" id="UP000717835"/>
    </source>
</evidence>
<dbReference type="Proteomes" id="UP000766986">
    <property type="component" value="Unassembled WGS sequence"/>
</dbReference>
<evidence type="ECO:0000313" key="1">
    <source>
        <dbReference type="EMBL" id="HJF92133.1"/>
    </source>
</evidence>
<keyword evidence="4" id="KW-1185">Reference proteome</keyword>
<protein>
    <recommendedName>
        <fullName evidence="5">Addiction module component</fullName>
    </recommendedName>
</protein>
<evidence type="ECO:0008006" key="5">
    <source>
        <dbReference type="Google" id="ProtNLM"/>
    </source>
</evidence>
<proteinExistence type="predicted"/>
<name>A0A921HWI1_9BACT</name>
<sequence>MSTMKLRQQVLQDVISLMDKDWAMDVLQAFLQDLKEREKDGRIPGLPYTEEERREDLIQAEKEIVEGEVTPWETFKEEMQAW</sequence>
<reference evidence="2 4" key="3">
    <citation type="journal article" date="2021" name="Sci. Rep.">
        <title>The distribution of antibiotic resistance genes in chicken gut microbiota commensals.</title>
        <authorList>
            <person name="Juricova H."/>
            <person name="Matiasovicova J."/>
            <person name="Kubasova T."/>
            <person name="Cejkova D."/>
            <person name="Rychlik I."/>
        </authorList>
    </citation>
    <scope>NUCLEOTIDE SEQUENCE [LARGE SCALE GENOMIC DNA]</scope>
    <source>
        <strain evidence="2 4">An772</strain>
    </source>
</reference>
<gene>
    <name evidence="2" type="ORF">H7U35_11915</name>
    <name evidence="1" type="ORF">K8W02_07090</name>
</gene>
<reference evidence="1" key="2">
    <citation type="journal article" date="2021" name="PeerJ">
        <title>Extensive microbial diversity within the chicken gut microbiome revealed by metagenomics and culture.</title>
        <authorList>
            <person name="Gilroy R."/>
            <person name="Ravi A."/>
            <person name="Getino M."/>
            <person name="Pursley I."/>
            <person name="Horton D.L."/>
            <person name="Alikhan N.F."/>
            <person name="Baker D."/>
            <person name="Gharbi K."/>
            <person name="Hall N."/>
            <person name="Watson M."/>
            <person name="Adriaenssens E.M."/>
            <person name="Foster-Nyarko E."/>
            <person name="Jarju S."/>
            <person name="Secka A."/>
            <person name="Antonio M."/>
            <person name="Oren A."/>
            <person name="Chaudhuri R.R."/>
            <person name="La Ragione R."/>
            <person name="Hildebrand F."/>
            <person name="Pallen M.J."/>
        </authorList>
    </citation>
    <scope>NUCLEOTIDE SEQUENCE</scope>
    <source>
        <strain evidence="1">CHK55-1828</strain>
    </source>
</reference>
<reference evidence="2" key="1">
    <citation type="submission" date="2020-08" db="EMBL/GenBank/DDBJ databases">
        <authorList>
            <person name="Cejkova D."/>
            <person name="Kubasova T."/>
            <person name="Jahodarova E."/>
            <person name="Rychlik I."/>
        </authorList>
    </citation>
    <scope>NUCLEOTIDE SEQUENCE</scope>
    <source>
        <strain evidence="2">An772</strain>
    </source>
</reference>
<dbReference type="EMBL" id="JACLYZ010000030">
    <property type="protein sequence ID" value="MBM6735916.1"/>
    <property type="molecule type" value="Genomic_DNA"/>
</dbReference>